<name>A0ACC1BI45_9ROSI</name>
<accession>A0ACC1BI45</accession>
<gene>
    <name evidence="1" type="ORF">Patl1_20896</name>
</gene>
<proteinExistence type="predicted"/>
<reference evidence="2" key="1">
    <citation type="journal article" date="2023" name="G3 (Bethesda)">
        <title>Genome assembly and association tests identify interacting loci associated with vigor, precocity, and sex in interspecific pistachio rootstocks.</title>
        <authorList>
            <person name="Palmer W."/>
            <person name="Jacygrad E."/>
            <person name="Sagayaradj S."/>
            <person name="Cavanaugh K."/>
            <person name="Han R."/>
            <person name="Bertier L."/>
            <person name="Beede B."/>
            <person name="Kafkas S."/>
            <person name="Golino D."/>
            <person name="Preece J."/>
            <person name="Michelmore R."/>
        </authorList>
    </citation>
    <scope>NUCLEOTIDE SEQUENCE [LARGE SCALE GENOMIC DNA]</scope>
</reference>
<comment type="caution">
    <text evidence="1">The sequence shown here is derived from an EMBL/GenBank/DDBJ whole genome shotgun (WGS) entry which is preliminary data.</text>
</comment>
<organism evidence="1 2">
    <name type="scientific">Pistacia atlantica</name>
    <dbReference type="NCBI Taxonomy" id="434234"/>
    <lineage>
        <taxon>Eukaryota</taxon>
        <taxon>Viridiplantae</taxon>
        <taxon>Streptophyta</taxon>
        <taxon>Embryophyta</taxon>
        <taxon>Tracheophyta</taxon>
        <taxon>Spermatophyta</taxon>
        <taxon>Magnoliopsida</taxon>
        <taxon>eudicotyledons</taxon>
        <taxon>Gunneridae</taxon>
        <taxon>Pentapetalae</taxon>
        <taxon>rosids</taxon>
        <taxon>malvids</taxon>
        <taxon>Sapindales</taxon>
        <taxon>Anacardiaceae</taxon>
        <taxon>Pistacia</taxon>
    </lineage>
</organism>
<keyword evidence="2" id="KW-1185">Reference proteome</keyword>
<evidence type="ECO:0000313" key="2">
    <source>
        <dbReference type="Proteomes" id="UP001164250"/>
    </source>
</evidence>
<evidence type="ECO:0000313" key="1">
    <source>
        <dbReference type="EMBL" id="KAJ0098598.1"/>
    </source>
</evidence>
<dbReference type="Proteomes" id="UP001164250">
    <property type="component" value="Chromosome 4"/>
</dbReference>
<dbReference type="EMBL" id="CM047900">
    <property type="protein sequence ID" value="KAJ0098598.1"/>
    <property type="molecule type" value="Genomic_DNA"/>
</dbReference>
<sequence length="87" mass="9835">MERIYVTVRARPLSTEDAKTSPWRVSGHSIFIPNNPSKFEFDRIFGEDCKTLDVYQARTKDIVVAAVHGFNGTLHFSCLFILIGLSC</sequence>
<protein>
    <submittedName>
        <fullName evidence="1">Uncharacterized protein</fullName>
    </submittedName>
</protein>